<evidence type="ECO:0000313" key="3">
    <source>
        <dbReference type="Proteomes" id="UP000649573"/>
    </source>
</evidence>
<dbReference type="SUPFAM" id="SSF75005">
    <property type="entry name" value="Arabinanase/levansucrase/invertase"/>
    <property type="match status" value="1"/>
</dbReference>
<sequence length="339" mass="36399">MRKAAVAVALTALLVVPTSASAGSGASWSTPEPFYAPSGRQMYAYAPSVIADGAQTYVYTCHNRVNGQIDDHVFFTRIGGEDHDVVRPGSGWDSQHICDPTVVAANVSYGGTAYRYVMFFLGTDLPNSRNQIGVAFANALGGPWVKYPEPIVRTPFSDPQAWGAGQPSATTINPNTGEIMLFYTEGGDGRTQAYFRHLTLGNMSNPVVGQKVPITNDGLADRGLHNFDVAYDPPNDRFVAIREAGPRPVGHPDFISERVEVVALRGGDMWAGKGTWTSIGTIGQDQTGYPRNHNAGLVRTVYGTLPSSNSVTAVYTVGLVGPHPASLYTYELWKATTPI</sequence>
<organism evidence="2 3">
    <name type="scientific">Lentzea flava</name>
    <dbReference type="NCBI Taxonomy" id="103732"/>
    <lineage>
        <taxon>Bacteria</taxon>
        <taxon>Bacillati</taxon>
        <taxon>Actinomycetota</taxon>
        <taxon>Actinomycetes</taxon>
        <taxon>Pseudonocardiales</taxon>
        <taxon>Pseudonocardiaceae</taxon>
        <taxon>Lentzea</taxon>
    </lineage>
</organism>
<proteinExistence type="predicted"/>
<name>A0ABQ2VC87_9PSEU</name>
<keyword evidence="1" id="KW-0732">Signal</keyword>
<accession>A0ABQ2VC87</accession>
<reference evidence="3" key="1">
    <citation type="journal article" date="2019" name="Int. J. Syst. Evol. Microbiol.">
        <title>The Global Catalogue of Microorganisms (GCM) 10K type strain sequencing project: providing services to taxonomists for standard genome sequencing and annotation.</title>
        <authorList>
            <consortium name="The Broad Institute Genomics Platform"/>
            <consortium name="The Broad Institute Genome Sequencing Center for Infectious Disease"/>
            <person name="Wu L."/>
            <person name="Ma J."/>
        </authorList>
    </citation>
    <scope>NUCLEOTIDE SEQUENCE [LARGE SCALE GENOMIC DNA]</scope>
    <source>
        <strain evidence="3">JCM 3296</strain>
    </source>
</reference>
<dbReference type="EMBL" id="BMRE01000059">
    <property type="protein sequence ID" value="GGU75861.1"/>
    <property type="molecule type" value="Genomic_DNA"/>
</dbReference>
<protein>
    <recommendedName>
        <fullName evidence="4">Glycosyl hydrolases family 43</fullName>
    </recommendedName>
</protein>
<feature type="chain" id="PRO_5045986262" description="Glycosyl hydrolases family 43" evidence="1">
    <location>
        <begin position="23"/>
        <end position="339"/>
    </location>
</feature>
<keyword evidence="3" id="KW-1185">Reference proteome</keyword>
<evidence type="ECO:0000256" key="1">
    <source>
        <dbReference type="SAM" id="SignalP"/>
    </source>
</evidence>
<gene>
    <name evidence="2" type="ORF">GCM10010178_78950</name>
</gene>
<comment type="caution">
    <text evidence="2">The sequence shown here is derived from an EMBL/GenBank/DDBJ whole genome shotgun (WGS) entry which is preliminary data.</text>
</comment>
<dbReference type="Gene3D" id="2.115.10.20">
    <property type="entry name" value="Glycosyl hydrolase domain, family 43"/>
    <property type="match status" value="1"/>
</dbReference>
<dbReference type="Proteomes" id="UP000649573">
    <property type="component" value="Unassembled WGS sequence"/>
</dbReference>
<evidence type="ECO:0000313" key="2">
    <source>
        <dbReference type="EMBL" id="GGU75861.1"/>
    </source>
</evidence>
<evidence type="ECO:0008006" key="4">
    <source>
        <dbReference type="Google" id="ProtNLM"/>
    </source>
</evidence>
<dbReference type="InterPro" id="IPR023296">
    <property type="entry name" value="Glyco_hydro_beta-prop_sf"/>
</dbReference>
<feature type="signal peptide" evidence="1">
    <location>
        <begin position="1"/>
        <end position="22"/>
    </location>
</feature>